<proteinExistence type="predicted"/>
<dbReference type="Proteomes" id="UP000823638">
    <property type="component" value="Unassembled WGS sequence"/>
</dbReference>
<comment type="caution">
    <text evidence="1">The sequence shown here is derived from an EMBL/GenBank/DDBJ whole genome shotgun (WGS) entry which is preliminary data.</text>
</comment>
<dbReference type="InterPro" id="IPR023198">
    <property type="entry name" value="PGP-like_dom2"/>
</dbReference>
<reference evidence="1" key="2">
    <citation type="journal article" date="2021" name="PeerJ">
        <title>Extensive microbial diversity within the chicken gut microbiome revealed by metagenomics and culture.</title>
        <authorList>
            <person name="Gilroy R."/>
            <person name="Ravi A."/>
            <person name="Getino M."/>
            <person name="Pursley I."/>
            <person name="Horton D.L."/>
            <person name="Alikhan N.F."/>
            <person name="Baker D."/>
            <person name="Gharbi K."/>
            <person name="Hall N."/>
            <person name="Watson M."/>
            <person name="Adriaenssens E.M."/>
            <person name="Foster-Nyarko E."/>
            <person name="Jarju S."/>
            <person name="Secka A."/>
            <person name="Antonio M."/>
            <person name="Oren A."/>
            <person name="Chaudhuri R.R."/>
            <person name="La Ragione R."/>
            <person name="Hildebrand F."/>
            <person name="Pallen M.J."/>
        </authorList>
    </citation>
    <scope>NUCLEOTIDE SEQUENCE</scope>
    <source>
        <strain evidence="1">10532</strain>
    </source>
</reference>
<evidence type="ECO:0000313" key="2">
    <source>
        <dbReference type="Proteomes" id="UP000823638"/>
    </source>
</evidence>
<dbReference type="NCBIfam" id="TIGR01549">
    <property type="entry name" value="HAD-SF-IA-v1"/>
    <property type="match status" value="1"/>
</dbReference>
<dbReference type="Gene3D" id="3.40.50.1000">
    <property type="entry name" value="HAD superfamily/HAD-like"/>
    <property type="match status" value="1"/>
</dbReference>
<dbReference type="PANTHER" id="PTHR43434">
    <property type="entry name" value="PHOSPHOGLYCOLATE PHOSPHATASE"/>
    <property type="match status" value="1"/>
</dbReference>
<name>A0A9D9HQZ3_9SPIR</name>
<dbReference type="SFLD" id="SFLDS00003">
    <property type="entry name" value="Haloacid_Dehalogenase"/>
    <property type="match status" value="1"/>
</dbReference>
<organism evidence="1 2">
    <name type="scientific">Candidatus Gallitreponema excrementavium</name>
    <dbReference type="NCBI Taxonomy" id="2840840"/>
    <lineage>
        <taxon>Bacteria</taxon>
        <taxon>Pseudomonadati</taxon>
        <taxon>Spirochaetota</taxon>
        <taxon>Spirochaetia</taxon>
        <taxon>Spirochaetales</taxon>
        <taxon>Candidatus Gallitreponema</taxon>
    </lineage>
</organism>
<accession>A0A9D9HQZ3</accession>
<dbReference type="InterPro" id="IPR050155">
    <property type="entry name" value="HAD-like_hydrolase_sf"/>
</dbReference>
<dbReference type="GO" id="GO:0016787">
    <property type="term" value="F:hydrolase activity"/>
    <property type="evidence" value="ECO:0007669"/>
    <property type="project" value="UniProtKB-KW"/>
</dbReference>
<dbReference type="AlphaFoldDB" id="A0A9D9HQZ3"/>
<reference evidence="1" key="1">
    <citation type="submission" date="2020-10" db="EMBL/GenBank/DDBJ databases">
        <authorList>
            <person name="Gilroy R."/>
        </authorList>
    </citation>
    <scope>NUCLEOTIDE SEQUENCE</scope>
    <source>
        <strain evidence="1">10532</strain>
    </source>
</reference>
<dbReference type="EMBL" id="JADIMM010000115">
    <property type="protein sequence ID" value="MBO8458541.1"/>
    <property type="molecule type" value="Genomic_DNA"/>
</dbReference>
<sequence>MQGFEYFFFDFDGTIFDTSEGVFNSLEKVCVHYGLKNTRNDFSRMIGPPLSESFTTVFRLPESEIQNAIKVYRDYYSKEGMFQCSIYPGVMELIQALKAKGKKIFVATSKPEIYTKQILEKKGLLSFFDFVGGADFEEKVRCEKVDVINYVLSETRLSGQKEKCLMIGDRNYDIKGAHMAGLKAAGVLWGFGSREEFEKAGAEFIFENPEKMINL</sequence>
<protein>
    <submittedName>
        <fullName evidence="1">HAD-IA family hydrolase</fullName>
    </submittedName>
</protein>
<dbReference type="PANTHER" id="PTHR43434:SF20">
    <property type="entry name" value="5'-NUCLEOTIDASE"/>
    <property type="match status" value="1"/>
</dbReference>
<dbReference type="InterPro" id="IPR006439">
    <property type="entry name" value="HAD-SF_hydro_IA"/>
</dbReference>
<keyword evidence="1" id="KW-0378">Hydrolase</keyword>
<dbReference type="SFLD" id="SFLDG01129">
    <property type="entry name" value="C1.5:_HAD__Beta-PGM__Phosphata"/>
    <property type="match status" value="1"/>
</dbReference>
<dbReference type="InterPro" id="IPR041492">
    <property type="entry name" value="HAD_2"/>
</dbReference>
<dbReference type="InterPro" id="IPR036412">
    <property type="entry name" value="HAD-like_sf"/>
</dbReference>
<dbReference type="SUPFAM" id="SSF56784">
    <property type="entry name" value="HAD-like"/>
    <property type="match status" value="1"/>
</dbReference>
<gene>
    <name evidence="1" type="ORF">IAA81_10005</name>
</gene>
<evidence type="ECO:0000313" key="1">
    <source>
        <dbReference type="EMBL" id="MBO8458541.1"/>
    </source>
</evidence>
<dbReference type="GO" id="GO:0004713">
    <property type="term" value="F:protein tyrosine kinase activity"/>
    <property type="evidence" value="ECO:0007669"/>
    <property type="project" value="TreeGrafter"/>
</dbReference>
<dbReference type="Gene3D" id="1.10.150.240">
    <property type="entry name" value="Putative phosphatase, domain 2"/>
    <property type="match status" value="1"/>
</dbReference>
<dbReference type="InterPro" id="IPR023214">
    <property type="entry name" value="HAD_sf"/>
</dbReference>
<dbReference type="GO" id="GO:0005829">
    <property type="term" value="C:cytosol"/>
    <property type="evidence" value="ECO:0007669"/>
    <property type="project" value="TreeGrafter"/>
</dbReference>
<dbReference type="Pfam" id="PF13419">
    <property type="entry name" value="HAD_2"/>
    <property type="match status" value="1"/>
</dbReference>